<dbReference type="KEGG" id="ehx:EMIHUDRAFT_253951"/>
<protein>
    <submittedName>
        <fullName evidence="2">Uncharacterized protein</fullName>
    </submittedName>
</protein>
<evidence type="ECO:0000313" key="2">
    <source>
        <dbReference type="EnsemblProtists" id="EOD29491"/>
    </source>
</evidence>
<dbReference type="AlphaFoldDB" id="A0A0D3K156"/>
<feature type="region of interest" description="Disordered" evidence="1">
    <location>
        <begin position="68"/>
        <end position="95"/>
    </location>
</feature>
<dbReference type="PaxDb" id="2903-EOD29491"/>
<evidence type="ECO:0000256" key="1">
    <source>
        <dbReference type="SAM" id="MobiDB-lite"/>
    </source>
</evidence>
<dbReference type="GeneID" id="17274767"/>
<name>A0A0D3K156_EMIH1</name>
<reference evidence="2" key="2">
    <citation type="submission" date="2024-10" db="UniProtKB">
        <authorList>
            <consortium name="EnsemblProtists"/>
        </authorList>
    </citation>
    <scope>IDENTIFICATION</scope>
</reference>
<dbReference type="Proteomes" id="UP000013827">
    <property type="component" value="Unassembled WGS sequence"/>
</dbReference>
<keyword evidence="3" id="KW-1185">Reference proteome</keyword>
<reference evidence="3" key="1">
    <citation type="journal article" date="2013" name="Nature">
        <title>Pan genome of the phytoplankton Emiliania underpins its global distribution.</title>
        <authorList>
            <person name="Read B.A."/>
            <person name="Kegel J."/>
            <person name="Klute M.J."/>
            <person name="Kuo A."/>
            <person name="Lefebvre S.C."/>
            <person name="Maumus F."/>
            <person name="Mayer C."/>
            <person name="Miller J."/>
            <person name="Monier A."/>
            <person name="Salamov A."/>
            <person name="Young J."/>
            <person name="Aguilar M."/>
            <person name="Claverie J.M."/>
            <person name="Frickenhaus S."/>
            <person name="Gonzalez K."/>
            <person name="Herman E.K."/>
            <person name="Lin Y.C."/>
            <person name="Napier J."/>
            <person name="Ogata H."/>
            <person name="Sarno A.F."/>
            <person name="Shmutz J."/>
            <person name="Schroeder D."/>
            <person name="de Vargas C."/>
            <person name="Verret F."/>
            <person name="von Dassow P."/>
            <person name="Valentin K."/>
            <person name="Van de Peer Y."/>
            <person name="Wheeler G."/>
            <person name="Dacks J.B."/>
            <person name="Delwiche C.F."/>
            <person name="Dyhrman S.T."/>
            <person name="Glockner G."/>
            <person name="John U."/>
            <person name="Richards T."/>
            <person name="Worden A.Z."/>
            <person name="Zhang X."/>
            <person name="Grigoriev I.V."/>
            <person name="Allen A.E."/>
            <person name="Bidle K."/>
            <person name="Borodovsky M."/>
            <person name="Bowler C."/>
            <person name="Brownlee C."/>
            <person name="Cock J.M."/>
            <person name="Elias M."/>
            <person name="Gladyshev V.N."/>
            <person name="Groth M."/>
            <person name="Guda C."/>
            <person name="Hadaegh A."/>
            <person name="Iglesias-Rodriguez M.D."/>
            <person name="Jenkins J."/>
            <person name="Jones B.M."/>
            <person name="Lawson T."/>
            <person name="Leese F."/>
            <person name="Lindquist E."/>
            <person name="Lobanov A."/>
            <person name="Lomsadze A."/>
            <person name="Malik S.B."/>
            <person name="Marsh M.E."/>
            <person name="Mackinder L."/>
            <person name="Mock T."/>
            <person name="Mueller-Roeber B."/>
            <person name="Pagarete A."/>
            <person name="Parker M."/>
            <person name="Probert I."/>
            <person name="Quesneville H."/>
            <person name="Raines C."/>
            <person name="Rensing S.A."/>
            <person name="Riano-Pachon D.M."/>
            <person name="Richier S."/>
            <person name="Rokitta S."/>
            <person name="Shiraiwa Y."/>
            <person name="Soanes D.M."/>
            <person name="van der Giezen M."/>
            <person name="Wahlund T.M."/>
            <person name="Williams B."/>
            <person name="Wilson W."/>
            <person name="Wolfe G."/>
            <person name="Wurch L.L."/>
        </authorList>
    </citation>
    <scope>NUCLEOTIDE SEQUENCE</scope>
</reference>
<feature type="compositionally biased region" description="Low complexity" evidence="1">
    <location>
        <begin position="83"/>
        <end position="95"/>
    </location>
</feature>
<evidence type="ECO:0000313" key="3">
    <source>
        <dbReference type="Proteomes" id="UP000013827"/>
    </source>
</evidence>
<dbReference type="RefSeq" id="XP_005781920.1">
    <property type="nucleotide sequence ID" value="XM_005781863.1"/>
</dbReference>
<organism evidence="2 3">
    <name type="scientific">Emiliania huxleyi (strain CCMP1516)</name>
    <dbReference type="NCBI Taxonomy" id="280463"/>
    <lineage>
        <taxon>Eukaryota</taxon>
        <taxon>Haptista</taxon>
        <taxon>Haptophyta</taxon>
        <taxon>Prymnesiophyceae</taxon>
        <taxon>Isochrysidales</taxon>
        <taxon>Noelaerhabdaceae</taxon>
        <taxon>Emiliania</taxon>
    </lineage>
</organism>
<dbReference type="EnsemblProtists" id="EOD29491">
    <property type="protein sequence ID" value="EOD29491"/>
    <property type="gene ID" value="EMIHUDRAFT_253951"/>
</dbReference>
<accession>A0A0D3K156</accession>
<proteinExistence type="predicted"/>
<dbReference type="HOGENOM" id="CLU_2163183_0_0_1"/>
<sequence length="129" mass="14186">MAKRRREDDTASASAPNAMAVVQAVRSGIKLQREDPQRAFRHACLLQMRVMLAAKNPMTEPLHKFSHGQGVLWRDDSPPETPALSASSSSSDLDSGFNMVEDEFAMLVDELEDLDEVASVAAEQWASAR</sequence>